<reference evidence="2" key="1">
    <citation type="submission" date="2024-06" db="UniProtKB">
        <authorList>
            <consortium name="RefSeq"/>
        </authorList>
    </citation>
    <scope>NUCLEOTIDE SEQUENCE [LARGE SCALE GENOMIC DNA]</scope>
</reference>
<sequence length="281" mass="31641">MNILTLLCFILPFLFVSCQKLTKVKSYDHLVSYLASGADVRYYFNVSTCIPEARMTNEEHIQIPVFGGAVKLFIASKSSDDGRIIFSQPRYIDRKANDLTEEIETLWIINDTAIVFWGTPGFFVNITQKPKALYCNWTKGEGSVWIKETKNQKQITSFNEIKSVLTSGEMVRWVINMMDCKCPDGTLDDDCSRNYLGNTITDFKITVNGSISFSSSMTNLIPLAWVYVRTIVFGHIYPNNTANFLVSTLDPTTWQKGDDDLFILCPIAMGSKGAGFFATDV</sequence>
<keyword evidence="1" id="KW-0732">Signal</keyword>
<accession>A0A8B8AVK1</accession>
<feature type="chain" id="PRO_5034085900" evidence="1">
    <location>
        <begin position="19"/>
        <end position="281"/>
    </location>
</feature>
<dbReference type="Proteomes" id="UP000694844">
    <property type="component" value="Chromosome 1"/>
</dbReference>
<evidence type="ECO:0000256" key="1">
    <source>
        <dbReference type="SAM" id="SignalP"/>
    </source>
</evidence>
<dbReference type="KEGG" id="cvn:111105219"/>
<dbReference type="OrthoDB" id="6070274at2759"/>
<keyword evidence="2" id="KW-1185">Reference proteome</keyword>
<proteinExistence type="predicted"/>
<evidence type="ECO:0000313" key="3">
    <source>
        <dbReference type="RefSeq" id="XP_022295131.1"/>
    </source>
</evidence>
<dbReference type="RefSeq" id="XP_022295131.1">
    <property type="nucleotide sequence ID" value="XM_022439423.1"/>
</dbReference>
<gene>
    <name evidence="3" type="primary">LOC111105219</name>
</gene>
<dbReference type="GeneID" id="111105219"/>
<protein>
    <submittedName>
        <fullName evidence="3">Uncharacterized protein LOC111105219</fullName>
    </submittedName>
</protein>
<dbReference type="AlphaFoldDB" id="A0A8B8AVK1"/>
<organism evidence="2 3">
    <name type="scientific">Crassostrea virginica</name>
    <name type="common">Eastern oyster</name>
    <dbReference type="NCBI Taxonomy" id="6565"/>
    <lineage>
        <taxon>Eukaryota</taxon>
        <taxon>Metazoa</taxon>
        <taxon>Spiralia</taxon>
        <taxon>Lophotrochozoa</taxon>
        <taxon>Mollusca</taxon>
        <taxon>Bivalvia</taxon>
        <taxon>Autobranchia</taxon>
        <taxon>Pteriomorphia</taxon>
        <taxon>Ostreida</taxon>
        <taxon>Ostreoidea</taxon>
        <taxon>Ostreidae</taxon>
        <taxon>Crassostrea</taxon>
    </lineage>
</organism>
<name>A0A8B8AVK1_CRAVI</name>
<feature type="signal peptide" evidence="1">
    <location>
        <begin position="1"/>
        <end position="18"/>
    </location>
</feature>
<reference evidence="3" key="2">
    <citation type="submission" date="2025-08" db="UniProtKB">
        <authorList>
            <consortium name="RefSeq"/>
        </authorList>
    </citation>
    <scope>IDENTIFICATION</scope>
    <source>
        <tissue evidence="3">Whole sample</tissue>
    </source>
</reference>
<evidence type="ECO:0000313" key="2">
    <source>
        <dbReference type="Proteomes" id="UP000694844"/>
    </source>
</evidence>